<dbReference type="EMBL" id="JBELQD010000056">
    <property type="protein sequence ID" value="MER2291741.1"/>
    <property type="molecule type" value="Genomic_DNA"/>
</dbReference>
<keyword evidence="2" id="KW-1185">Reference proteome</keyword>
<reference evidence="1" key="1">
    <citation type="submission" date="2024-06" db="EMBL/GenBank/DDBJ databases">
        <authorList>
            <person name="Campbell A.G."/>
        </authorList>
    </citation>
    <scope>NUCLEOTIDE SEQUENCE</scope>
    <source>
        <strain evidence="1">EM17</strain>
    </source>
</reference>
<dbReference type="RefSeq" id="WP_350389413.1">
    <property type="nucleotide sequence ID" value="NZ_JBELQD010000056.1"/>
</dbReference>
<accession>A0ABV1RA82</accession>
<dbReference type="InterPro" id="IPR021866">
    <property type="entry name" value="SpoIIAA-like"/>
</dbReference>
<evidence type="ECO:0000313" key="2">
    <source>
        <dbReference type="Proteomes" id="UP001432995"/>
    </source>
</evidence>
<comment type="caution">
    <text evidence="1">The sequence shown here is derived from an EMBL/GenBank/DDBJ whole genome shotgun (WGS) entry which is preliminary data.</text>
</comment>
<proteinExistence type="predicted"/>
<protein>
    <submittedName>
        <fullName evidence="1">STAS/SEC14 domain-containing protein</fullName>
    </submittedName>
</protein>
<sequence>MPLNDTIDGLPDQTRATRCFRPSRVEMATEPLMNSAPDGSVIQRDAPRADLLAFEIKDRITKPDIEWMSSIADEAMKAHEKIDMLLIMSNYEGSDLGARFDGYASTVMARSVAHIRKYVVVGAPLFARAMITLSGTVMPVETKTFDLADEAAAWAYLAEAGPASA</sequence>
<dbReference type="Pfam" id="PF11964">
    <property type="entry name" value="SpoIIAA-like"/>
    <property type="match status" value="1"/>
</dbReference>
<gene>
    <name evidence="1" type="ORF">ABS770_26140</name>
</gene>
<dbReference type="InterPro" id="IPR036513">
    <property type="entry name" value="STAS_dom_sf"/>
</dbReference>
<dbReference type="InterPro" id="IPR038396">
    <property type="entry name" value="SpoIIAA-like_sf"/>
</dbReference>
<dbReference type="SUPFAM" id="SSF52091">
    <property type="entry name" value="SpoIIaa-like"/>
    <property type="match status" value="1"/>
</dbReference>
<organism evidence="1 2">
    <name type="scientific">Methylobacterium brachiatum</name>
    <dbReference type="NCBI Taxonomy" id="269660"/>
    <lineage>
        <taxon>Bacteria</taxon>
        <taxon>Pseudomonadati</taxon>
        <taxon>Pseudomonadota</taxon>
        <taxon>Alphaproteobacteria</taxon>
        <taxon>Hyphomicrobiales</taxon>
        <taxon>Methylobacteriaceae</taxon>
        <taxon>Methylobacterium</taxon>
    </lineage>
</organism>
<evidence type="ECO:0000313" key="1">
    <source>
        <dbReference type="EMBL" id="MER2291741.1"/>
    </source>
</evidence>
<name>A0ABV1RA82_9HYPH</name>
<dbReference type="Gene3D" id="3.40.50.10600">
    <property type="entry name" value="SpoIIaa-like domains"/>
    <property type="match status" value="1"/>
</dbReference>
<dbReference type="Proteomes" id="UP001432995">
    <property type="component" value="Unassembled WGS sequence"/>
</dbReference>